<gene>
    <name evidence="1" type="ORF">LARSCL_LOCUS1315</name>
</gene>
<reference evidence="1 2" key="1">
    <citation type="submission" date="2024-04" db="EMBL/GenBank/DDBJ databases">
        <authorList>
            <person name="Rising A."/>
            <person name="Reimegard J."/>
            <person name="Sonavane S."/>
            <person name="Akerstrom W."/>
            <person name="Nylinder S."/>
            <person name="Hedman E."/>
            <person name="Kallberg Y."/>
        </authorList>
    </citation>
    <scope>NUCLEOTIDE SEQUENCE [LARGE SCALE GENOMIC DNA]</scope>
</reference>
<organism evidence="1 2">
    <name type="scientific">Larinioides sclopetarius</name>
    <dbReference type="NCBI Taxonomy" id="280406"/>
    <lineage>
        <taxon>Eukaryota</taxon>
        <taxon>Metazoa</taxon>
        <taxon>Ecdysozoa</taxon>
        <taxon>Arthropoda</taxon>
        <taxon>Chelicerata</taxon>
        <taxon>Arachnida</taxon>
        <taxon>Araneae</taxon>
        <taxon>Araneomorphae</taxon>
        <taxon>Entelegynae</taxon>
        <taxon>Araneoidea</taxon>
        <taxon>Araneidae</taxon>
        <taxon>Larinioides</taxon>
    </lineage>
</organism>
<accession>A0AAV1YYK1</accession>
<comment type="caution">
    <text evidence="1">The sequence shown here is derived from an EMBL/GenBank/DDBJ whole genome shotgun (WGS) entry which is preliminary data.</text>
</comment>
<dbReference type="AlphaFoldDB" id="A0AAV1YYK1"/>
<proteinExistence type="predicted"/>
<sequence length="418" mass="47666">MEAEIKLSGDGKEERQSTELNLDISADKMEDCCGIVEAFDNLLEHYGGHSRLRTIANKGIHDSVSKKCVVDTSKLLASFYDELKSASGYENRYDKLSETSHKYKDNHDFVKHFDNWSKSRKDMIKIIKSAAEELDRNLLVCNIAGIIGGIAEILFSLNFCLPFSISSYAYAVSPKLGLVMDIALELGRNLRFMGLSSSFIGILESQMVINRIENAIRNDNCMFTPLREWFDETKELDDFVKRLFPYGINKEITLNIERTLEDLGKEEKIFSATVLSNFIEDPMILKNGNFMFEAFLFSKSDTAKEWYKRLISGTCTLNLEYETFYISDEMVEIFPDSALEIELGKCIVLELEHILMKNFRSILGRLLICCMSGMSIYNCIESTNTGSRHGYSTALRKLSTNAQLFLNTMEKTMHLMIV</sequence>
<evidence type="ECO:0000313" key="2">
    <source>
        <dbReference type="Proteomes" id="UP001497382"/>
    </source>
</evidence>
<dbReference type="Proteomes" id="UP001497382">
    <property type="component" value="Unassembled WGS sequence"/>
</dbReference>
<evidence type="ECO:0000313" key="1">
    <source>
        <dbReference type="EMBL" id="CAL1262999.1"/>
    </source>
</evidence>
<evidence type="ECO:0008006" key="3">
    <source>
        <dbReference type="Google" id="ProtNLM"/>
    </source>
</evidence>
<protein>
    <recommendedName>
        <fullName evidence="3">Odorant receptor</fullName>
    </recommendedName>
</protein>
<dbReference type="EMBL" id="CAXIEN010000007">
    <property type="protein sequence ID" value="CAL1262999.1"/>
    <property type="molecule type" value="Genomic_DNA"/>
</dbReference>
<keyword evidence="2" id="KW-1185">Reference proteome</keyword>
<name>A0AAV1YYK1_9ARAC</name>